<dbReference type="Proteomes" id="UP001168146">
    <property type="component" value="Unassembled WGS sequence"/>
</dbReference>
<evidence type="ECO:0000313" key="2">
    <source>
        <dbReference type="Proteomes" id="UP001168146"/>
    </source>
</evidence>
<name>A0AAN6F436_9PEZI</name>
<gene>
    <name evidence="1" type="ORF">LTR82_017516</name>
</gene>
<protein>
    <submittedName>
        <fullName evidence="1">Uncharacterized protein</fullName>
    </submittedName>
</protein>
<organism evidence="1 2">
    <name type="scientific">Friedmanniomyces endolithicus</name>
    <dbReference type="NCBI Taxonomy" id="329885"/>
    <lineage>
        <taxon>Eukaryota</taxon>
        <taxon>Fungi</taxon>
        <taxon>Dikarya</taxon>
        <taxon>Ascomycota</taxon>
        <taxon>Pezizomycotina</taxon>
        <taxon>Dothideomycetes</taxon>
        <taxon>Dothideomycetidae</taxon>
        <taxon>Mycosphaerellales</taxon>
        <taxon>Teratosphaeriaceae</taxon>
        <taxon>Friedmanniomyces</taxon>
    </lineage>
</organism>
<sequence length="390" mass="44018">MGHSTPPPLCASAEDNYTYGNKLRGSDVAWHRQFTSLRLLYHYNSSAKQRQGYGFKTVSSKTSQNKSKQERGITLLVLLGNRSSLATAALKGDYHTSHTPFFTANGTIVGSTRLRALIHKLNTEFSDYMRENGEKMKLGHPRIADPPSRSPESIYSLKKKKKAPKAKHAGWDSYAVPAPPSNVCDHFASVENYREGSFPVIPVADEDSAPDPADVGQDDVVDTFATLSDTNQRLVTEEEMKAWVRKLYLMTRGRELPGNYSHVLLTELFHQQSVLWQRIATEHVEHVNDTIGTFVNKAIAHLRVEEQVFAGIKEGINCALQEGRTRAEEELMRLCADEQQQPITHNHYYTDNVQKSRFDSTQKTIERAMEKVKNVDPDDLEGTGGWQRER</sequence>
<evidence type="ECO:0000313" key="1">
    <source>
        <dbReference type="EMBL" id="KAK0303552.1"/>
    </source>
</evidence>
<dbReference type="Gene3D" id="1.20.120.1240">
    <property type="entry name" value="Dynamin, middle domain"/>
    <property type="match status" value="1"/>
</dbReference>
<reference evidence="1" key="1">
    <citation type="submission" date="2021-12" db="EMBL/GenBank/DDBJ databases">
        <title>Black yeast isolated from Biological Soil Crust.</title>
        <authorList>
            <person name="Kurbessoian T."/>
        </authorList>
    </citation>
    <scope>NUCLEOTIDE SEQUENCE</scope>
    <source>
        <strain evidence="1">CCFEE 5208</strain>
    </source>
</reference>
<accession>A0AAN6F436</accession>
<dbReference type="AlphaFoldDB" id="A0AAN6F436"/>
<dbReference type="EMBL" id="JASUXU010000145">
    <property type="protein sequence ID" value="KAK0303552.1"/>
    <property type="molecule type" value="Genomic_DNA"/>
</dbReference>
<proteinExistence type="predicted"/>
<comment type="caution">
    <text evidence="1">The sequence shown here is derived from an EMBL/GenBank/DDBJ whole genome shotgun (WGS) entry which is preliminary data.</text>
</comment>